<organism evidence="2 3">
    <name type="scientific">Streptomyces netropsis</name>
    <name type="common">Streptoverticillium netropsis</name>
    <dbReference type="NCBI Taxonomy" id="55404"/>
    <lineage>
        <taxon>Bacteria</taxon>
        <taxon>Bacillati</taxon>
        <taxon>Actinomycetota</taxon>
        <taxon>Actinomycetes</taxon>
        <taxon>Kitasatosporales</taxon>
        <taxon>Streptomycetaceae</taxon>
        <taxon>Streptomyces</taxon>
    </lineage>
</organism>
<protein>
    <submittedName>
        <fullName evidence="2">Uncharacterized protein</fullName>
    </submittedName>
</protein>
<evidence type="ECO:0000313" key="2">
    <source>
        <dbReference type="EMBL" id="MBB4889663.1"/>
    </source>
</evidence>
<dbReference type="EMBL" id="JACHJG010000014">
    <property type="protein sequence ID" value="MBB4889663.1"/>
    <property type="molecule type" value="Genomic_DNA"/>
</dbReference>
<name>A0A7W7LHA0_STRNE</name>
<evidence type="ECO:0000256" key="1">
    <source>
        <dbReference type="SAM" id="MobiDB-lite"/>
    </source>
</evidence>
<gene>
    <name evidence="2" type="ORF">FHS38_005739</name>
</gene>
<sequence length="46" mass="4512">MTGDTSLIQGLVDAARRNSDAAAGGTSSLRVPGAHSHEPPAPSPGT</sequence>
<proteinExistence type="predicted"/>
<evidence type="ECO:0000313" key="3">
    <source>
        <dbReference type="Proteomes" id="UP000556436"/>
    </source>
</evidence>
<reference evidence="2 3" key="1">
    <citation type="submission" date="2020-08" db="EMBL/GenBank/DDBJ databases">
        <title>Genomic Encyclopedia of Type Strains, Phase III (KMG-III): the genomes of soil and plant-associated and newly described type strains.</title>
        <authorList>
            <person name="Whitman W."/>
        </authorList>
    </citation>
    <scope>NUCLEOTIDE SEQUENCE [LARGE SCALE GENOMIC DNA]</scope>
    <source>
        <strain evidence="2 3">CECT 3265</strain>
    </source>
</reference>
<accession>A0A7W7LHA0</accession>
<feature type="region of interest" description="Disordered" evidence="1">
    <location>
        <begin position="17"/>
        <end position="46"/>
    </location>
</feature>
<dbReference type="Proteomes" id="UP000556436">
    <property type="component" value="Unassembled WGS sequence"/>
</dbReference>
<comment type="caution">
    <text evidence="2">The sequence shown here is derived from an EMBL/GenBank/DDBJ whole genome shotgun (WGS) entry which is preliminary data.</text>
</comment>
<keyword evidence="3" id="KW-1185">Reference proteome</keyword>
<dbReference type="AlphaFoldDB" id="A0A7W7LHA0"/>